<feature type="chain" id="PRO_5046605408" evidence="1">
    <location>
        <begin position="18"/>
        <end position="316"/>
    </location>
</feature>
<protein>
    <submittedName>
        <fullName evidence="3">M23 family metallopeptidase</fullName>
        <ecNumber evidence="3">3.4.-.-</ecNumber>
    </submittedName>
</protein>
<dbReference type="Gene3D" id="2.70.70.10">
    <property type="entry name" value="Glucose Permease (Domain IIA)"/>
    <property type="match status" value="1"/>
</dbReference>
<name>A0ABY8QJJ1_9RHOB</name>
<keyword evidence="3" id="KW-0378">Hydrolase</keyword>
<reference evidence="3 4" key="1">
    <citation type="submission" date="2023-05" db="EMBL/GenBank/DDBJ databases">
        <title>YMD87, complete Genome.</title>
        <authorList>
            <person name="Zhang J."/>
            <person name="Xu X."/>
        </authorList>
    </citation>
    <scope>NUCLEOTIDE SEQUENCE [LARGE SCALE GENOMIC DNA]</scope>
    <source>
        <strain evidence="3 4">YMD87</strain>
    </source>
</reference>
<dbReference type="PANTHER" id="PTHR21666">
    <property type="entry name" value="PEPTIDASE-RELATED"/>
    <property type="match status" value="1"/>
</dbReference>
<dbReference type="EC" id="3.4.-.-" evidence="3"/>
<dbReference type="InterPro" id="IPR011055">
    <property type="entry name" value="Dup_hybrid_motif"/>
</dbReference>
<dbReference type="CDD" id="cd12797">
    <property type="entry name" value="M23_peptidase"/>
    <property type="match status" value="1"/>
</dbReference>
<evidence type="ECO:0000256" key="1">
    <source>
        <dbReference type="SAM" id="SignalP"/>
    </source>
</evidence>
<feature type="signal peptide" evidence="1">
    <location>
        <begin position="1"/>
        <end position="17"/>
    </location>
</feature>
<dbReference type="EMBL" id="CP124616">
    <property type="protein sequence ID" value="WGW04789.1"/>
    <property type="molecule type" value="Genomic_DNA"/>
</dbReference>
<dbReference type="InterPro" id="IPR050570">
    <property type="entry name" value="Cell_wall_metabolism_enzyme"/>
</dbReference>
<dbReference type="RefSeq" id="WP_282301425.1">
    <property type="nucleotide sequence ID" value="NZ_CP124616.1"/>
</dbReference>
<dbReference type="GO" id="GO:0016787">
    <property type="term" value="F:hydrolase activity"/>
    <property type="evidence" value="ECO:0007669"/>
    <property type="project" value="UniProtKB-KW"/>
</dbReference>
<evidence type="ECO:0000259" key="2">
    <source>
        <dbReference type="Pfam" id="PF01551"/>
    </source>
</evidence>
<keyword evidence="4" id="KW-1185">Reference proteome</keyword>
<feature type="domain" description="M23ase beta-sheet core" evidence="2">
    <location>
        <begin position="60"/>
        <end position="176"/>
    </location>
</feature>
<dbReference type="SUPFAM" id="SSF51261">
    <property type="entry name" value="Duplicated hybrid motif"/>
    <property type="match status" value="1"/>
</dbReference>
<dbReference type="Pfam" id="PF01551">
    <property type="entry name" value="Peptidase_M23"/>
    <property type="match status" value="1"/>
</dbReference>
<organism evidence="3 4">
    <name type="scientific">Tropicibacter oceani</name>
    <dbReference type="NCBI Taxonomy" id="3058420"/>
    <lineage>
        <taxon>Bacteria</taxon>
        <taxon>Pseudomonadati</taxon>
        <taxon>Pseudomonadota</taxon>
        <taxon>Alphaproteobacteria</taxon>
        <taxon>Rhodobacterales</taxon>
        <taxon>Roseobacteraceae</taxon>
        <taxon>Tropicibacter</taxon>
    </lineage>
</organism>
<accession>A0ABY8QJJ1</accession>
<evidence type="ECO:0000313" key="4">
    <source>
        <dbReference type="Proteomes" id="UP001241605"/>
    </source>
</evidence>
<dbReference type="PANTHER" id="PTHR21666:SF270">
    <property type="entry name" value="MUREIN HYDROLASE ACTIVATOR ENVC"/>
    <property type="match status" value="1"/>
</dbReference>
<evidence type="ECO:0000313" key="3">
    <source>
        <dbReference type="EMBL" id="WGW04789.1"/>
    </source>
</evidence>
<sequence length="316" mass="33724">MRLAFLIPLFSAAGSLAAEPFLGLPIACTLGQDCYVEAYVDTDPSEKRADYTCGLRTRDGHTGIDIAIDSYEAMDRGVSVLAAAPGVVAAMRDGLPDLEPSDNFDGEFACGNAVRIAHENGLQTLYCHMRLGSVSVRSGDRVDAGQPIGLVGQSGMTNFPHIHMSVLTAEGGQVDPFAPTAQGTCGETQETLWLDPPAYQKTGFFTAGFSTAVPSLASVTSGDARVLVAGPSDALVIYGHMFHAQHGDVLQFKAHGPQGEVFERSEVLKAPKVNLMRAFGRRAPDAGWPPGIYRSEMTLTRGDTLIAKRYAFVEIE</sequence>
<gene>
    <name evidence="3" type="ORF">QF118_04355</name>
</gene>
<dbReference type="Proteomes" id="UP001241605">
    <property type="component" value="Chromosome"/>
</dbReference>
<proteinExistence type="predicted"/>
<dbReference type="InterPro" id="IPR016047">
    <property type="entry name" value="M23ase_b-sheet_dom"/>
</dbReference>
<keyword evidence="1" id="KW-0732">Signal</keyword>